<dbReference type="AlphaFoldDB" id="B6BL12"/>
<keyword evidence="2" id="KW-1185">Reference proteome</keyword>
<evidence type="ECO:0000313" key="1">
    <source>
        <dbReference type="EMBL" id="EHP28744.1"/>
    </source>
</evidence>
<dbReference type="PATRIC" id="fig|929558.5.peg.218"/>
<sequence length="47" mass="5603">MYNKSNTIVENFIVLKEKEILYRSIQLGNIVNNIYLVNHHDTKIQKI</sequence>
<dbReference type="EMBL" id="AFRZ01000001">
    <property type="protein sequence ID" value="EHP28744.1"/>
    <property type="molecule type" value="Genomic_DNA"/>
</dbReference>
<proteinExistence type="predicted"/>
<dbReference type="STRING" id="929558.SMGD1_0217"/>
<accession>H1FT08</accession>
<comment type="caution">
    <text evidence="1">The sequence shown here is derived from an EMBL/GenBank/DDBJ whole genome shotgun (WGS) entry which is preliminary data.</text>
</comment>
<name>B6BL12_SULGG</name>
<evidence type="ECO:0000313" key="2">
    <source>
        <dbReference type="Proteomes" id="UP000006431"/>
    </source>
</evidence>
<accession>B6BL12</accession>
<dbReference type="HOGENOM" id="CLU_3174030_0_0_7"/>
<gene>
    <name evidence="1" type="ORF">SMGD1_0217</name>
</gene>
<reference evidence="1 2" key="1">
    <citation type="journal article" date="2012" name="Proc. Natl. Acad. Sci. U.S.A.">
        <title>Genome and physiology of a model Epsilonproteobacterium responsible for sulfide detoxification in marine oxygen depletion zones.</title>
        <authorList>
            <person name="Grote J."/>
            <person name="Schott T."/>
            <person name="Bruckner C.G."/>
            <person name="Glockner F.O."/>
            <person name="Jost G."/>
            <person name="Teeling H."/>
            <person name="Labrenz M."/>
            <person name="Jurgens K."/>
        </authorList>
    </citation>
    <scope>NUCLEOTIDE SEQUENCE [LARGE SCALE GENOMIC DNA]</scope>
    <source>
        <strain evidence="1 2">GD1</strain>
    </source>
</reference>
<organism evidence="1 2">
    <name type="scientific">Sulfurimonas gotlandica (strain DSM 19862 / JCM 16533 / GD1)</name>
    <dbReference type="NCBI Taxonomy" id="929558"/>
    <lineage>
        <taxon>Bacteria</taxon>
        <taxon>Pseudomonadati</taxon>
        <taxon>Campylobacterota</taxon>
        <taxon>Epsilonproteobacteria</taxon>
        <taxon>Campylobacterales</taxon>
        <taxon>Sulfurimonadaceae</taxon>
        <taxon>Sulfurimonas</taxon>
    </lineage>
</organism>
<dbReference type="Proteomes" id="UP000006431">
    <property type="component" value="Unassembled WGS sequence"/>
</dbReference>
<protein>
    <submittedName>
        <fullName evidence="1">Uncharacterized protein</fullName>
    </submittedName>
</protein>